<accession>A0A1I3LRI5</accession>
<gene>
    <name evidence="1" type="ORF">SAMN04487775_107141</name>
</gene>
<evidence type="ECO:0000313" key="1">
    <source>
        <dbReference type="EMBL" id="SFI87115.1"/>
    </source>
</evidence>
<name>A0A1I3LRI5_9SPIR</name>
<evidence type="ECO:0000313" key="2">
    <source>
        <dbReference type="Proteomes" id="UP000182737"/>
    </source>
</evidence>
<dbReference type="RefSeq" id="WP_074932383.1">
    <property type="nucleotide sequence ID" value="NZ_FORI01000007.1"/>
</dbReference>
<keyword evidence="2" id="KW-1185">Reference proteome</keyword>
<proteinExistence type="predicted"/>
<dbReference type="AlphaFoldDB" id="A0A1I3LRI5"/>
<dbReference type="Proteomes" id="UP000182737">
    <property type="component" value="Unassembled WGS sequence"/>
</dbReference>
<reference evidence="2" key="1">
    <citation type="submission" date="2016-10" db="EMBL/GenBank/DDBJ databases">
        <authorList>
            <person name="Varghese N."/>
            <person name="Submissions S."/>
        </authorList>
    </citation>
    <scope>NUCLEOTIDE SEQUENCE [LARGE SCALE GENOMIC DNA]</scope>
    <source>
        <strain evidence="2">XBD1002</strain>
    </source>
</reference>
<dbReference type="OrthoDB" id="9920299at2"/>
<protein>
    <submittedName>
        <fullName evidence="1">Uncharacterized protein</fullName>
    </submittedName>
</protein>
<sequence length="482" mass="56622">MIKENCIKLLGLGLSHVENSYKNIQIDLKPEERNSGNTSFAFEGEEFKPNSAEEYNLSQRKLYQVRSFAAEDLTLYIRTRNMAYSHALKVLKTAEYLISILELAKDINEMVSSIIKTTRSIKQNNKISKEDRSYQIAKNAVCTYIDILLEIKARITDLENSRCNHFIARTYSNLDTKVQTMLKTYYIPDELSENFNNLYENYPLYKFSMAKAEGISRSAMQVKFEDLAERLYFAAIHPFLSELLEEYSYFITPDTFLNNPHKEALFVVPMSIYKKLNFMRSGLTREEIIFLETKNDMEKTTHNLGIFYGELLTAMTCMYEKVKIEKNKLFNTKDKGESEWVVDAFLKKFCHSTLGNIRCIQTLLKDDFFREKFTVLLYDLRPDLLVDMLTLQQDPWEITRDIREDNALDVETAVYLYHLLMYSFEKNDYSNLRSQMARFLNLFSYNNFPDKSLGRYMRKVRDGELTWADSELGRKFKAALEK</sequence>
<dbReference type="EMBL" id="FORI01000007">
    <property type="protein sequence ID" value="SFI87115.1"/>
    <property type="molecule type" value="Genomic_DNA"/>
</dbReference>
<organism evidence="1 2">
    <name type="scientific">Treponema bryantii</name>
    <dbReference type="NCBI Taxonomy" id="163"/>
    <lineage>
        <taxon>Bacteria</taxon>
        <taxon>Pseudomonadati</taxon>
        <taxon>Spirochaetota</taxon>
        <taxon>Spirochaetia</taxon>
        <taxon>Spirochaetales</taxon>
        <taxon>Treponemataceae</taxon>
        <taxon>Treponema</taxon>
    </lineage>
</organism>